<evidence type="ECO:0000313" key="3">
    <source>
        <dbReference type="Proteomes" id="UP000264719"/>
    </source>
</evidence>
<dbReference type="Gene3D" id="3.40.50.1820">
    <property type="entry name" value="alpha/beta hydrolase"/>
    <property type="match status" value="1"/>
</dbReference>
<dbReference type="RefSeq" id="WP_339855991.1">
    <property type="nucleotide sequence ID" value="NZ_CAXAXR010000030.1"/>
</dbReference>
<dbReference type="SUPFAM" id="SSF53474">
    <property type="entry name" value="alpha/beta-Hydrolases"/>
    <property type="match status" value="1"/>
</dbReference>
<dbReference type="Pfam" id="PF00561">
    <property type="entry name" value="Abhydrolase_1"/>
    <property type="match status" value="1"/>
</dbReference>
<dbReference type="PANTHER" id="PTHR43798:SF33">
    <property type="entry name" value="HYDROLASE, PUTATIVE (AFU_ORTHOLOGUE AFUA_2G14860)-RELATED"/>
    <property type="match status" value="1"/>
</dbReference>
<dbReference type="InterPro" id="IPR000073">
    <property type="entry name" value="AB_hydrolase_1"/>
</dbReference>
<comment type="caution">
    <text evidence="2">The sequence shown here is derived from an EMBL/GenBank/DDBJ whole genome shotgun (WGS) entry which is preliminary data.</text>
</comment>
<organism evidence="2 3">
    <name type="scientific">Roseovarius nubinhibens</name>
    <dbReference type="NCBI Taxonomy" id="314263"/>
    <lineage>
        <taxon>Bacteria</taxon>
        <taxon>Pseudomonadati</taxon>
        <taxon>Pseudomonadota</taxon>
        <taxon>Alphaproteobacteria</taxon>
        <taxon>Rhodobacterales</taxon>
        <taxon>Roseobacteraceae</taxon>
        <taxon>Roseovarius</taxon>
    </lineage>
</organism>
<dbReference type="PRINTS" id="PR00111">
    <property type="entry name" value="ABHYDROLASE"/>
</dbReference>
<proteinExistence type="predicted"/>
<dbReference type="InterPro" id="IPR050266">
    <property type="entry name" value="AB_hydrolase_sf"/>
</dbReference>
<sequence>MIWGLASVAALIALAPFARDRLRPTMGAEARQSAPGEFADLPRGRTHYRLAGPEDGPLVILIHGLTTPSFVWTPIADHLNGQGFRTLSYDHYGRGYSDRPGGAQDEEFFLSHLSELLDHLGLRGPATVMGYSMGGAIATAWTARHPDLVRDLILLASAGLGHDLGPVARLVANHNWVGRWLMHLTYARSFRASVEAERDIETSQIPNVVPLQLNELRYRGFIPAVTSSLHHMLDHDLTEAHRKIAEAGTPLLAIWAAEDEVIPVAGAERLAALNPSARNVIIPEAGHALAYTHSPAVTAALDAADLRR</sequence>
<dbReference type="Proteomes" id="UP000264719">
    <property type="component" value="Unassembled WGS sequence"/>
</dbReference>
<reference evidence="2 3" key="1">
    <citation type="journal article" date="2018" name="Nat. Biotechnol.">
        <title>A standardized bacterial taxonomy based on genome phylogeny substantially revises the tree of life.</title>
        <authorList>
            <person name="Parks D.H."/>
            <person name="Chuvochina M."/>
            <person name="Waite D.W."/>
            <person name="Rinke C."/>
            <person name="Skarshewski A."/>
            <person name="Chaumeil P.A."/>
            <person name="Hugenholtz P."/>
        </authorList>
    </citation>
    <scope>NUCLEOTIDE SEQUENCE [LARGE SCALE GENOMIC DNA]</scope>
    <source>
        <strain evidence="2">UBA9169</strain>
    </source>
</reference>
<name>A0A348WCK8_9RHOB</name>
<keyword evidence="2" id="KW-0378">Hydrolase</keyword>
<evidence type="ECO:0000313" key="2">
    <source>
        <dbReference type="EMBL" id="HAR52270.1"/>
    </source>
</evidence>
<dbReference type="PANTHER" id="PTHR43798">
    <property type="entry name" value="MONOACYLGLYCEROL LIPASE"/>
    <property type="match status" value="1"/>
</dbReference>
<accession>A0A348WCK8</accession>
<gene>
    <name evidence="2" type="ORF">DCS45_10420</name>
</gene>
<evidence type="ECO:0000259" key="1">
    <source>
        <dbReference type="Pfam" id="PF00561"/>
    </source>
</evidence>
<dbReference type="GO" id="GO:0016020">
    <property type="term" value="C:membrane"/>
    <property type="evidence" value="ECO:0007669"/>
    <property type="project" value="TreeGrafter"/>
</dbReference>
<feature type="domain" description="AB hydrolase-1" evidence="1">
    <location>
        <begin position="57"/>
        <end position="293"/>
    </location>
</feature>
<dbReference type="AlphaFoldDB" id="A0A348WCK8"/>
<dbReference type="EMBL" id="DMVW01000099">
    <property type="protein sequence ID" value="HAR52270.1"/>
    <property type="molecule type" value="Genomic_DNA"/>
</dbReference>
<dbReference type="InterPro" id="IPR029058">
    <property type="entry name" value="AB_hydrolase_fold"/>
</dbReference>
<protein>
    <submittedName>
        <fullName evidence="2">Alpha/beta hydrolase</fullName>
    </submittedName>
</protein>
<dbReference type="GO" id="GO:0016787">
    <property type="term" value="F:hydrolase activity"/>
    <property type="evidence" value="ECO:0007669"/>
    <property type="project" value="UniProtKB-KW"/>
</dbReference>